<organism evidence="2 3">
    <name type="scientific">Kiritimatiella glycovorans</name>
    <dbReference type="NCBI Taxonomy" id="1307763"/>
    <lineage>
        <taxon>Bacteria</taxon>
        <taxon>Pseudomonadati</taxon>
        <taxon>Kiritimatiellota</taxon>
        <taxon>Kiritimatiellia</taxon>
        <taxon>Kiritimatiellales</taxon>
        <taxon>Kiritimatiellaceae</taxon>
        <taxon>Kiritimatiella</taxon>
    </lineage>
</organism>
<protein>
    <recommendedName>
        <fullName evidence="4">Hydrogenase nickel incorporation protein HypA</fullName>
    </recommendedName>
</protein>
<dbReference type="Proteomes" id="UP000035268">
    <property type="component" value="Chromosome"/>
</dbReference>
<keyword evidence="1" id="KW-0812">Transmembrane</keyword>
<evidence type="ECO:0000313" key="3">
    <source>
        <dbReference type="Proteomes" id="UP000035268"/>
    </source>
</evidence>
<proteinExistence type="predicted"/>
<dbReference type="AlphaFoldDB" id="A0A0G3EN37"/>
<evidence type="ECO:0000256" key="1">
    <source>
        <dbReference type="SAM" id="Phobius"/>
    </source>
</evidence>
<sequence>MIECTLGQFCALVLGTALVSLVLVALFYEWRDGRREKTAHQHVYRCERCARVYVGSRTRTVAKCPRCGAMNEAIRT</sequence>
<keyword evidence="3" id="KW-1185">Reference proteome</keyword>
<name>A0A0G3EN37_9BACT</name>
<dbReference type="STRING" id="1307763.L21SP4_02338"/>
<evidence type="ECO:0008006" key="4">
    <source>
        <dbReference type="Google" id="ProtNLM"/>
    </source>
</evidence>
<reference evidence="3" key="1">
    <citation type="submission" date="2015-02" db="EMBL/GenBank/DDBJ databases">
        <title>Description and complete genome sequence of the first cultured representative of the subdivision 5 of the Verrucomicrobia phylum.</title>
        <authorList>
            <person name="Spring S."/>
            <person name="Bunk B."/>
            <person name="Sproer C."/>
            <person name="Klenk H.-P."/>
        </authorList>
    </citation>
    <scope>NUCLEOTIDE SEQUENCE [LARGE SCALE GENOMIC DNA]</scope>
    <source>
        <strain evidence="3">L21-Fru-AB</strain>
    </source>
</reference>
<keyword evidence="1" id="KW-0472">Membrane</keyword>
<evidence type="ECO:0000313" key="2">
    <source>
        <dbReference type="EMBL" id="AKJ65564.1"/>
    </source>
</evidence>
<dbReference type="OrthoDB" id="195694at2"/>
<gene>
    <name evidence="2" type="ORF">L21SP4_02338</name>
</gene>
<dbReference type="KEGG" id="vbl:L21SP4_02338"/>
<reference evidence="2 3" key="2">
    <citation type="journal article" date="2016" name="ISME J.">
        <title>Characterization of the first cultured representative of Verrucomicrobia subdivision 5 indicates the proposal of a novel phylum.</title>
        <authorList>
            <person name="Spring S."/>
            <person name="Bunk B."/>
            <person name="Sproer C."/>
            <person name="Schumann P."/>
            <person name="Rohde M."/>
            <person name="Tindall B.J."/>
            <person name="Klenk H.P."/>
        </authorList>
    </citation>
    <scope>NUCLEOTIDE SEQUENCE [LARGE SCALE GENOMIC DNA]</scope>
    <source>
        <strain evidence="2 3">L21-Fru-AB</strain>
    </source>
</reference>
<feature type="transmembrane region" description="Helical" evidence="1">
    <location>
        <begin position="6"/>
        <end position="28"/>
    </location>
</feature>
<dbReference type="RefSeq" id="WP_052882775.1">
    <property type="nucleotide sequence ID" value="NZ_CP010904.1"/>
</dbReference>
<accession>A0A0G3EN37</accession>
<dbReference type="EMBL" id="CP010904">
    <property type="protein sequence ID" value="AKJ65564.1"/>
    <property type="molecule type" value="Genomic_DNA"/>
</dbReference>
<keyword evidence="1" id="KW-1133">Transmembrane helix</keyword>